<dbReference type="Proteomes" id="UP000704467">
    <property type="component" value="Unassembled WGS sequence"/>
</dbReference>
<sequence>MNTATIKSPCILICTMDAETGFFCLGCARTLDEITRWSRMSAEEQITVLSLLPDRHEILIEKKVG</sequence>
<reference evidence="1 2" key="1">
    <citation type="submission" date="2020-03" db="EMBL/GenBank/DDBJ databases">
        <title>Whole genome sequencing of clinical and environmental type strains of Ochrobactrum.</title>
        <authorList>
            <person name="Dharne M."/>
        </authorList>
    </citation>
    <scope>NUCLEOTIDE SEQUENCE [LARGE SCALE GENOMIC DNA]</scope>
    <source>
        <strain evidence="1 2">CIP 109452</strain>
    </source>
</reference>
<name>A0ABX1DPS0_9HYPH</name>
<keyword evidence="2" id="KW-1185">Reference proteome</keyword>
<dbReference type="EMBL" id="JAAVLN010000001">
    <property type="protein sequence ID" value="NKC02855.1"/>
    <property type="molecule type" value="Genomic_DNA"/>
</dbReference>
<evidence type="ECO:0000313" key="1">
    <source>
        <dbReference type="EMBL" id="NKC02855.1"/>
    </source>
</evidence>
<protein>
    <submittedName>
        <fullName evidence="1">DUF1289 domain-containing protein</fullName>
    </submittedName>
</protein>
<dbReference type="PANTHER" id="PTHR35175">
    <property type="entry name" value="DUF1289 DOMAIN-CONTAINING PROTEIN"/>
    <property type="match status" value="1"/>
</dbReference>
<organism evidence="1 2">
    <name type="scientific">Brucella haematophila</name>
    <dbReference type="NCBI Taxonomy" id="419474"/>
    <lineage>
        <taxon>Bacteria</taxon>
        <taxon>Pseudomonadati</taxon>
        <taxon>Pseudomonadota</taxon>
        <taxon>Alphaproteobacteria</taxon>
        <taxon>Hyphomicrobiales</taxon>
        <taxon>Brucellaceae</taxon>
        <taxon>Brucella/Ochrobactrum group</taxon>
        <taxon>Brucella</taxon>
    </lineage>
</organism>
<proteinExistence type="predicted"/>
<comment type="caution">
    <text evidence="1">The sequence shown here is derived from an EMBL/GenBank/DDBJ whole genome shotgun (WGS) entry which is preliminary data.</text>
</comment>
<gene>
    <name evidence="1" type="ORF">HED55_04215</name>
</gene>
<evidence type="ECO:0000313" key="2">
    <source>
        <dbReference type="Proteomes" id="UP000704467"/>
    </source>
</evidence>
<accession>A0ABX1DPS0</accession>
<dbReference type="PANTHER" id="PTHR35175:SF2">
    <property type="entry name" value="DUF1289 DOMAIN-CONTAINING PROTEIN"/>
    <property type="match status" value="1"/>
</dbReference>
<dbReference type="InterPro" id="IPR010710">
    <property type="entry name" value="DUF1289"/>
</dbReference>
<dbReference type="Pfam" id="PF06945">
    <property type="entry name" value="DUF1289"/>
    <property type="match status" value="1"/>
</dbReference>